<organism evidence="4 5">
    <name type="scientific">Corynebacterium kutscheri</name>
    <dbReference type="NCBI Taxonomy" id="35755"/>
    <lineage>
        <taxon>Bacteria</taxon>
        <taxon>Bacillati</taxon>
        <taxon>Actinomycetota</taxon>
        <taxon>Actinomycetes</taxon>
        <taxon>Mycobacteriales</taxon>
        <taxon>Corynebacteriaceae</taxon>
        <taxon>Corynebacterium</taxon>
    </lineage>
</organism>
<feature type="compositionally biased region" description="Low complexity" evidence="1">
    <location>
        <begin position="47"/>
        <end position="58"/>
    </location>
</feature>
<dbReference type="SMART" id="SM00894">
    <property type="entry name" value="Excalibur"/>
    <property type="match status" value="1"/>
</dbReference>
<dbReference type="Pfam" id="PF05901">
    <property type="entry name" value="Excalibur"/>
    <property type="match status" value="1"/>
</dbReference>
<feature type="compositionally biased region" description="Polar residues" evidence="1">
    <location>
        <begin position="36"/>
        <end position="46"/>
    </location>
</feature>
<feature type="compositionally biased region" description="Basic and acidic residues" evidence="1">
    <location>
        <begin position="172"/>
        <end position="185"/>
    </location>
</feature>
<accession>A0AB38VR33</accession>
<dbReference type="PROSITE" id="PS51257">
    <property type="entry name" value="PROKAR_LIPOPROTEIN"/>
    <property type="match status" value="1"/>
</dbReference>
<dbReference type="InterPro" id="IPR008613">
    <property type="entry name" value="Excalibur_Ca-bd_domain"/>
</dbReference>
<evidence type="ECO:0000256" key="1">
    <source>
        <dbReference type="SAM" id="MobiDB-lite"/>
    </source>
</evidence>
<feature type="chain" id="PRO_5044335010" evidence="2">
    <location>
        <begin position="26"/>
        <end position="185"/>
    </location>
</feature>
<feature type="signal peptide" evidence="2">
    <location>
        <begin position="1"/>
        <end position="25"/>
    </location>
</feature>
<proteinExistence type="predicted"/>
<dbReference type="AlphaFoldDB" id="A0AB38VR33"/>
<keyword evidence="2" id="KW-0732">Signal</keyword>
<name>A0AB38VR33_9CORY</name>
<dbReference type="Proteomes" id="UP000271380">
    <property type="component" value="Chromosome"/>
</dbReference>
<gene>
    <name evidence="4" type="ORF">NCTC949_01015</name>
</gene>
<feature type="region of interest" description="Disordered" evidence="1">
    <location>
        <begin position="159"/>
        <end position="185"/>
    </location>
</feature>
<feature type="region of interest" description="Disordered" evidence="1">
    <location>
        <begin position="31"/>
        <end position="58"/>
    </location>
</feature>
<protein>
    <submittedName>
        <fullName evidence="4">Lipoprotein</fullName>
    </submittedName>
</protein>
<feature type="region of interest" description="Disordered" evidence="1">
    <location>
        <begin position="109"/>
        <end position="143"/>
    </location>
</feature>
<feature type="compositionally biased region" description="Pro residues" evidence="1">
    <location>
        <begin position="109"/>
        <end position="135"/>
    </location>
</feature>
<dbReference type="RefSeq" id="WP_126316675.1">
    <property type="nucleotide sequence ID" value="NZ_LR134377.1"/>
</dbReference>
<keyword evidence="4" id="KW-0449">Lipoprotein</keyword>
<evidence type="ECO:0000313" key="5">
    <source>
        <dbReference type="Proteomes" id="UP000271380"/>
    </source>
</evidence>
<reference evidence="4 5" key="1">
    <citation type="submission" date="2018-12" db="EMBL/GenBank/DDBJ databases">
        <authorList>
            <consortium name="Pathogen Informatics"/>
        </authorList>
    </citation>
    <scope>NUCLEOTIDE SEQUENCE [LARGE SCALE GENOMIC DNA]</scope>
    <source>
        <strain evidence="4 5">NCTC949</strain>
    </source>
</reference>
<feature type="domain" description="Excalibur calcium-binding" evidence="3">
    <location>
        <begin position="147"/>
        <end position="183"/>
    </location>
</feature>
<evidence type="ECO:0000256" key="2">
    <source>
        <dbReference type="SAM" id="SignalP"/>
    </source>
</evidence>
<evidence type="ECO:0000259" key="3">
    <source>
        <dbReference type="SMART" id="SM00894"/>
    </source>
</evidence>
<dbReference type="EMBL" id="LR134377">
    <property type="protein sequence ID" value="VEH06224.1"/>
    <property type="molecule type" value="Genomic_DNA"/>
</dbReference>
<sequence length="185" mass="19403">MHIKPLNVILAATLSCSLLTPAAHSIEIDSSDKNQEITQPGNISLDTNSYNTTETSTEADPTEIVGNILIAGSSVGFIGATAHFVGNQVCSAMQNSLLPNPLPQLIPCHPPTPPAPIPVPEAKPAPAPQPAPHPAPVQNHTTNTNSYYRDCAAVRSAGKAPLYRGQPGYRPGLDRDGDGVACERD</sequence>
<evidence type="ECO:0000313" key="4">
    <source>
        <dbReference type="EMBL" id="VEH06224.1"/>
    </source>
</evidence>